<name>A0A2D3V722_9PEZI</name>
<feature type="region of interest" description="Disordered" evidence="1">
    <location>
        <begin position="140"/>
        <end position="173"/>
    </location>
</feature>
<dbReference type="OrthoDB" id="3644827at2759"/>
<feature type="region of interest" description="Disordered" evidence="1">
    <location>
        <begin position="387"/>
        <end position="452"/>
    </location>
</feature>
<dbReference type="EMBL" id="FJUY01000009">
    <property type="protein sequence ID" value="CZT20537.1"/>
    <property type="molecule type" value="Genomic_DNA"/>
</dbReference>
<keyword evidence="3" id="KW-1185">Reference proteome</keyword>
<accession>A0A2D3V722</accession>
<organism evidence="2 3">
    <name type="scientific">Ramularia collo-cygni</name>
    <dbReference type="NCBI Taxonomy" id="112498"/>
    <lineage>
        <taxon>Eukaryota</taxon>
        <taxon>Fungi</taxon>
        <taxon>Dikarya</taxon>
        <taxon>Ascomycota</taxon>
        <taxon>Pezizomycotina</taxon>
        <taxon>Dothideomycetes</taxon>
        <taxon>Dothideomycetidae</taxon>
        <taxon>Mycosphaerellales</taxon>
        <taxon>Mycosphaerellaceae</taxon>
        <taxon>Ramularia</taxon>
    </lineage>
</organism>
<reference evidence="2 3" key="1">
    <citation type="submission" date="2016-03" db="EMBL/GenBank/DDBJ databases">
        <authorList>
            <person name="Ploux O."/>
        </authorList>
    </citation>
    <scope>NUCLEOTIDE SEQUENCE [LARGE SCALE GENOMIC DNA]</scope>
    <source>
        <strain evidence="2 3">URUG2</strain>
    </source>
</reference>
<dbReference type="Proteomes" id="UP000225277">
    <property type="component" value="Unassembled WGS sequence"/>
</dbReference>
<dbReference type="RefSeq" id="XP_023627426.1">
    <property type="nucleotide sequence ID" value="XM_023771658.1"/>
</dbReference>
<sequence>MENYNDCRDYELLPDNADPTSFQNSTSLYSTNFTNIGNPFFDIYPHSMSYNFPTTPSNHPTGRGIYPDLPAYLVTPHGQLGRPINYPYYHTNNSMSLQQTPAGSSHPPMMYSDIATSGMHATAPVAQVFDGSSYNGENHAFSDSTENYASTPTSKPSGMLTPTASPQSPASDLPAVPLSQLRYNSFEEAEAASSGRIPLQIGDDDDWESMEANKKIHVATIMAAFDVAFRRTPNVALTDTEKVRWVKYQTEQNEKVTKYIAKEPRAKEVAAWMLLEALIDTHKLGCKKGFRVADADKRCSQRFTQMVLAIGRYAVIRFDVVRLLRIDELATSPSLSVTRKIANWRGNAGKVKRDEENKELAAAKGVEYKTVLGDKRKLKPLEPALVQDQEDDFSMDTPTSMISGTKRKAHYDGDDGDFDPSSSPSKNGRKTATPASKRTKRATVVAGPDADM</sequence>
<evidence type="ECO:0000313" key="2">
    <source>
        <dbReference type="EMBL" id="CZT20537.1"/>
    </source>
</evidence>
<evidence type="ECO:0000313" key="3">
    <source>
        <dbReference type="Proteomes" id="UP000225277"/>
    </source>
</evidence>
<proteinExistence type="predicted"/>
<dbReference type="GeneID" id="35601532"/>
<evidence type="ECO:0000256" key="1">
    <source>
        <dbReference type="SAM" id="MobiDB-lite"/>
    </source>
</evidence>
<dbReference type="AlphaFoldDB" id="A0A2D3V722"/>
<gene>
    <name evidence="2" type="ORF">RCC_06395</name>
</gene>
<protein>
    <submittedName>
        <fullName evidence="2">Uncharacterized protein</fullName>
    </submittedName>
</protein>
<feature type="compositionally biased region" description="Polar residues" evidence="1">
    <location>
        <begin position="140"/>
        <end position="170"/>
    </location>
</feature>